<dbReference type="SUPFAM" id="SSF88713">
    <property type="entry name" value="Glycoside hydrolase/deacetylase"/>
    <property type="match status" value="1"/>
</dbReference>
<dbReference type="GO" id="GO:0005975">
    <property type="term" value="P:carbohydrate metabolic process"/>
    <property type="evidence" value="ECO:0007669"/>
    <property type="project" value="InterPro"/>
</dbReference>
<proteinExistence type="predicted"/>
<comment type="caution">
    <text evidence="2">The sequence shown here is derived from an EMBL/GenBank/DDBJ whole genome shotgun (WGS) entry which is preliminary data.</text>
</comment>
<protein>
    <submittedName>
        <fullName evidence="2">Allantoinase</fullName>
    </submittedName>
</protein>
<dbReference type="InterPro" id="IPR011330">
    <property type="entry name" value="Glyco_hydro/deAcase_b/a-brl"/>
</dbReference>
<dbReference type="RefSeq" id="WP_073858409.1">
    <property type="nucleotide sequence ID" value="NZ_BAAATC010000015.1"/>
</dbReference>
<name>A0A1Q4H7R2_9MYCO</name>
<sequence>MDIPTAGTGLIRDFIGYGRQIPKVTWPNGANVAVNLVVNYEEGSEYSFDRDGENDVPVEAPYDFPADTRDLSRESMYEYGSRAGIWRLMRLFDDLDVPCTFYACAEAFEKNPEVAKYARAAGYDLLSHGLRWNEVWRYTRDEERQNIRRAIESFERTWGERPRAWYCRYGASVNTRELVVEEGGFVYDSDAYNDDLPYYIPMGDHRQLVIPYSLTYNDLQGDKSPSLFADYITRAFDELWREGENGFPKMMSIGLHPRVVGQAARANALRQFIEHAQATGKVWFARRMDIASHWLEHHPAS</sequence>
<evidence type="ECO:0000313" key="3">
    <source>
        <dbReference type="Proteomes" id="UP000191039"/>
    </source>
</evidence>
<dbReference type="GO" id="GO:0016810">
    <property type="term" value="F:hydrolase activity, acting on carbon-nitrogen (but not peptide) bonds"/>
    <property type="evidence" value="ECO:0007669"/>
    <property type="project" value="InterPro"/>
</dbReference>
<organism evidence="2 3">
    <name type="scientific">Mycolicibacterium diernhoferi</name>
    <dbReference type="NCBI Taxonomy" id="1801"/>
    <lineage>
        <taxon>Bacteria</taxon>
        <taxon>Bacillati</taxon>
        <taxon>Actinomycetota</taxon>
        <taxon>Actinomycetes</taxon>
        <taxon>Mycobacteriales</taxon>
        <taxon>Mycobacteriaceae</taxon>
        <taxon>Mycolicibacterium</taxon>
    </lineage>
</organism>
<dbReference type="PROSITE" id="PS51677">
    <property type="entry name" value="NODB"/>
    <property type="match status" value="1"/>
</dbReference>
<dbReference type="EMBL" id="MIJD01000007">
    <property type="protein sequence ID" value="OPE56118.1"/>
    <property type="molecule type" value="Genomic_DNA"/>
</dbReference>
<dbReference type="InterPro" id="IPR002509">
    <property type="entry name" value="NODB_dom"/>
</dbReference>
<dbReference type="Proteomes" id="UP000191039">
    <property type="component" value="Unassembled WGS sequence"/>
</dbReference>
<dbReference type="Gene3D" id="3.20.20.370">
    <property type="entry name" value="Glycoside hydrolase/deacetylase"/>
    <property type="match status" value="1"/>
</dbReference>
<gene>
    <name evidence="2" type="ORF">BV510_01385</name>
</gene>
<accession>A0A1Q4H7R2</accession>
<dbReference type="Pfam" id="PF01522">
    <property type="entry name" value="Polysacc_deac_1"/>
    <property type="match status" value="1"/>
</dbReference>
<dbReference type="AlphaFoldDB" id="A0A1Q4H7R2"/>
<evidence type="ECO:0000259" key="1">
    <source>
        <dbReference type="PROSITE" id="PS51677"/>
    </source>
</evidence>
<feature type="domain" description="NodB homology" evidence="1">
    <location>
        <begin position="71"/>
        <end position="285"/>
    </location>
</feature>
<reference evidence="2 3" key="1">
    <citation type="submission" date="2016-09" db="EMBL/GenBank/DDBJ databases">
        <title>genome sequences of unsequenced Mycobacteria.</title>
        <authorList>
            <person name="Greninger A.L."/>
            <person name="Jerome K.R."/>
            <person name="Mcnair B."/>
            <person name="Wallis C."/>
            <person name="Fang F."/>
        </authorList>
    </citation>
    <scope>NUCLEOTIDE SEQUENCE [LARGE SCALE GENOMIC DNA]</scope>
    <source>
        <strain evidence="2 3">BM1</strain>
    </source>
</reference>
<dbReference type="PANTHER" id="PTHR43123:SF1">
    <property type="entry name" value="POLYSACCHARIDE DEACETYLASE-RELATED"/>
    <property type="match status" value="1"/>
</dbReference>
<evidence type="ECO:0000313" key="2">
    <source>
        <dbReference type="EMBL" id="OPE56118.1"/>
    </source>
</evidence>
<dbReference type="STRING" id="1801.BRW64_21075"/>
<dbReference type="PANTHER" id="PTHR43123">
    <property type="entry name" value="POLYSACCHARIDE DEACETYLASE-RELATED"/>
    <property type="match status" value="1"/>
</dbReference>